<accession>A0A2H0Y1J1</accession>
<dbReference type="PANTHER" id="PTHR11851:SF49">
    <property type="entry name" value="MITOCHONDRIAL-PROCESSING PEPTIDASE SUBUNIT ALPHA"/>
    <property type="match status" value="1"/>
</dbReference>
<name>A0A2H0Y1J1_UNCSA</name>
<dbReference type="GO" id="GO:0046872">
    <property type="term" value="F:metal ion binding"/>
    <property type="evidence" value="ECO:0007669"/>
    <property type="project" value="InterPro"/>
</dbReference>
<dbReference type="Pfam" id="PF00675">
    <property type="entry name" value="Peptidase_M16"/>
    <property type="match status" value="1"/>
</dbReference>
<feature type="domain" description="Peptidase M16 N-terminal" evidence="2">
    <location>
        <begin position="44"/>
        <end position="188"/>
    </location>
</feature>
<sequence length="442" mass="50011">MRDKISSWLQRTTSFVVLVICFLSFTTVAEGQGQRAVLANGLTVLIKENHTLPIVTTMLFYKFGSRNEPLGDSGRAHMTEHMMFKGSRQYGKGEMDAIVRKAGGWLDAKITMDFTSYSINLPAKEWTTALAIEADRLRDCNFEPTAFEAEKKVVVEEGKMRLDLPFVVFKDKLKQVACQGQPYSNLLFGHLEDVAAFSLTSVKKFYDLYYQPNNAVLVVVGDIQSSKALRQITKFFGPIPRGPTPPPITNKNWEQKQSRKLESRADVPYSIIEITFQAPACRSQDGYAMRLLNHVLTNGKCSLLNKKLVIEQPYFHEVFSDYPETMAPYLIFVAAELKTGVKRTKAEQILLQELENLKTVPLADQEIEQAKNQIEAEFVFLQENIQSQANFIGQSELLSASADPSHYLQGIEAVTSQDIQRVAQKYFINQRRTIGWLLPDSE</sequence>
<dbReference type="Proteomes" id="UP000231343">
    <property type="component" value="Unassembled WGS sequence"/>
</dbReference>
<evidence type="ECO:0000313" key="4">
    <source>
        <dbReference type="EMBL" id="PIS31579.1"/>
    </source>
</evidence>
<dbReference type="InterPro" id="IPR007863">
    <property type="entry name" value="Peptidase_M16_C"/>
</dbReference>
<evidence type="ECO:0000313" key="5">
    <source>
        <dbReference type="Proteomes" id="UP000231343"/>
    </source>
</evidence>
<dbReference type="PANTHER" id="PTHR11851">
    <property type="entry name" value="METALLOPROTEASE"/>
    <property type="match status" value="1"/>
</dbReference>
<gene>
    <name evidence="4" type="ORF">COT42_00860</name>
</gene>
<protein>
    <recommendedName>
        <fullName evidence="6">Insulinase family protein</fullName>
    </recommendedName>
</protein>
<reference evidence="4 5" key="1">
    <citation type="submission" date="2017-09" db="EMBL/GenBank/DDBJ databases">
        <title>Depth-based differentiation of microbial function through sediment-hosted aquifers and enrichment of novel symbionts in the deep terrestrial subsurface.</title>
        <authorList>
            <person name="Probst A.J."/>
            <person name="Ladd B."/>
            <person name="Jarett J.K."/>
            <person name="Geller-Mcgrath D.E."/>
            <person name="Sieber C.M."/>
            <person name="Emerson J.B."/>
            <person name="Anantharaman K."/>
            <person name="Thomas B.C."/>
            <person name="Malmstrom R."/>
            <person name="Stieglmeier M."/>
            <person name="Klingl A."/>
            <person name="Woyke T."/>
            <person name="Ryan C.M."/>
            <person name="Banfield J.F."/>
        </authorList>
    </citation>
    <scope>NUCLEOTIDE SEQUENCE [LARGE SCALE GENOMIC DNA]</scope>
    <source>
        <strain evidence="4">CG08_land_8_20_14_0_20_45_16</strain>
    </source>
</reference>
<dbReference type="InterPro" id="IPR011765">
    <property type="entry name" value="Pept_M16_N"/>
</dbReference>
<dbReference type="Gene3D" id="3.30.830.10">
    <property type="entry name" value="Metalloenzyme, LuxS/M16 peptidase-like"/>
    <property type="match status" value="2"/>
</dbReference>
<evidence type="ECO:0008006" key="6">
    <source>
        <dbReference type="Google" id="ProtNLM"/>
    </source>
</evidence>
<comment type="caution">
    <text evidence="4">The sequence shown here is derived from an EMBL/GenBank/DDBJ whole genome shotgun (WGS) entry which is preliminary data.</text>
</comment>
<evidence type="ECO:0000259" key="2">
    <source>
        <dbReference type="Pfam" id="PF00675"/>
    </source>
</evidence>
<dbReference type="InterPro" id="IPR011249">
    <property type="entry name" value="Metalloenz_LuxS/M16"/>
</dbReference>
<dbReference type="Pfam" id="PF05193">
    <property type="entry name" value="Peptidase_M16_C"/>
    <property type="match status" value="1"/>
</dbReference>
<dbReference type="SUPFAM" id="SSF63411">
    <property type="entry name" value="LuxS/MPP-like metallohydrolase"/>
    <property type="match status" value="2"/>
</dbReference>
<dbReference type="EMBL" id="PEYM01000009">
    <property type="protein sequence ID" value="PIS31579.1"/>
    <property type="molecule type" value="Genomic_DNA"/>
</dbReference>
<dbReference type="AlphaFoldDB" id="A0A2H0Y1J1"/>
<proteinExistence type="inferred from homology"/>
<dbReference type="InterPro" id="IPR050361">
    <property type="entry name" value="MPP/UQCRC_Complex"/>
</dbReference>
<comment type="similarity">
    <text evidence="1">Belongs to the peptidase M16 family.</text>
</comment>
<evidence type="ECO:0000256" key="1">
    <source>
        <dbReference type="ARBA" id="ARBA00007261"/>
    </source>
</evidence>
<evidence type="ECO:0000259" key="3">
    <source>
        <dbReference type="Pfam" id="PF05193"/>
    </source>
</evidence>
<feature type="domain" description="Peptidase M16 C-terminal" evidence="3">
    <location>
        <begin position="197"/>
        <end position="373"/>
    </location>
</feature>
<organism evidence="4 5">
    <name type="scientific">Candidatus Saganbacteria bacterium CG08_land_8_20_14_0_20_45_16</name>
    <dbReference type="NCBI Taxonomy" id="2014293"/>
    <lineage>
        <taxon>Bacteria</taxon>
        <taxon>Bacillati</taxon>
        <taxon>Saganbacteria</taxon>
    </lineage>
</organism>